<dbReference type="OrthoDB" id="9781621at2"/>
<dbReference type="EMBL" id="CP001737">
    <property type="protein sequence ID" value="ACV76812.1"/>
    <property type="molecule type" value="Genomic_DNA"/>
</dbReference>
<keyword evidence="2" id="KW-0285">Flavoprotein</keyword>
<evidence type="ECO:0000256" key="4">
    <source>
        <dbReference type="ARBA" id="ARBA00023002"/>
    </source>
</evidence>
<dbReference type="InterPro" id="IPR023753">
    <property type="entry name" value="FAD/NAD-binding_dom"/>
</dbReference>
<proteinExistence type="inferred from homology"/>
<dbReference type="GO" id="GO:0003954">
    <property type="term" value="F:NADH dehydrogenase activity"/>
    <property type="evidence" value="ECO:0007669"/>
    <property type="project" value="InterPro"/>
</dbReference>
<reference evidence="8" key="1">
    <citation type="submission" date="2009-09" db="EMBL/GenBank/DDBJ databases">
        <title>The complete genome of Nakamurella multipartita DSM 44233.</title>
        <authorList>
            <consortium name="US DOE Joint Genome Institute (JGI-PGF)"/>
            <person name="Lucas S."/>
            <person name="Copeland A."/>
            <person name="Lapidus A."/>
            <person name="Glavina del Rio T."/>
            <person name="Dalin E."/>
            <person name="Tice H."/>
            <person name="Bruce D."/>
            <person name="Goodwin L."/>
            <person name="Pitluck S."/>
            <person name="Kyrpides N."/>
            <person name="Mavromatis K."/>
            <person name="Ivanova N."/>
            <person name="Ovchinnikova G."/>
            <person name="Sims D."/>
            <person name="Meincke L."/>
            <person name="Brettin T."/>
            <person name="Detter J.C."/>
            <person name="Han C."/>
            <person name="Larimer F."/>
            <person name="Land M."/>
            <person name="Hauser L."/>
            <person name="Markowitz V."/>
            <person name="Cheng J.-F."/>
            <person name="Hugenholtz P."/>
            <person name="Woyke T."/>
            <person name="Wu D."/>
            <person name="Klenk H.-P."/>
            <person name="Eisen J.A."/>
        </authorList>
    </citation>
    <scope>NUCLEOTIDE SEQUENCE [LARGE SCALE GENOMIC DNA]</scope>
    <source>
        <strain evidence="8">ATCC 700099 / DSM 44233 / CIP 104796 / JCM 9543 / NBRC 105858 / Y-104</strain>
    </source>
</reference>
<reference evidence="7 8" key="2">
    <citation type="journal article" date="2010" name="Stand. Genomic Sci.">
        <title>Complete genome sequence of Nakamurella multipartita type strain (Y-104).</title>
        <authorList>
            <person name="Tice H."/>
            <person name="Mayilraj S."/>
            <person name="Sims D."/>
            <person name="Lapidus A."/>
            <person name="Nolan M."/>
            <person name="Lucas S."/>
            <person name="Glavina Del Rio T."/>
            <person name="Copeland A."/>
            <person name="Cheng J.F."/>
            <person name="Meincke L."/>
            <person name="Bruce D."/>
            <person name="Goodwin L."/>
            <person name="Pitluck S."/>
            <person name="Ivanova N."/>
            <person name="Mavromatis K."/>
            <person name="Ovchinnikova G."/>
            <person name="Pati A."/>
            <person name="Chen A."/>
            <person name="Palaniappan K."/>
            <person name="Land M."/>
            <person name="Hauser L."/>
            <person name="Chang Y.J."/>
            <person name="Jeffries C.D."/>
            <person name="Detter J.C."/>
            <person name="Brettin T."/>
            <person name="Rohde M."/>
            <person name="Goker M."/>
            <person name="Bristow J."/>
            <person name="Eisen J.A."/>
            <person name="Markowitz V."/>
            <person name="Hugenholtz P."/>
            <person name="Kyrpides N.C."/>
            <person name="Klenk H.P."/>
            <person name="Chen F."/>
        </authorList>
    </citation>
    <scope>NUCLEOTIDE SEQUENCE [LARGE SCALE GENOMIC DNA]</scope>
    <source>
        <strain evidence="8">ATCC 700099 / DSM 44233 / CIP 104796 / JCM 9543 / NBRC 105858 / Y-104</strain>
    </source>
</reference>
<evidence type="ECO:0000256" key="1">
    <source>
        <dbReference type="ARBA" id="ARBA00005272"/>
    </source>
</evidence>
<accession>C8X641</accession>
<dbReference type="Pfam" id="PF07992">
    <property type="entry name" value="Pyr_redox_2"/>
    <property type="match status" value="1"/>
</dbReference>
<dbReference type="InParanoid" id="C8X641"/>
<keyword evidence="4" id="KW-0560">Oxidoreductase</keyword>
<dbReference type="eggNOG" id="COG1252">
    <property type="taxonomic scope" value="Bacteria"/>
</dbReference>
<dbReference type="KEGG" id="nml:Namu_0386"/>
<evidence type="ECO:0000259" key="6">
    <source>
        <dbReference type="Pfam" id="PF07992"/>
    </source>
</evidence>
<dbReference type="Proteomes" id="UP000002218">
    <property type="component" value="Chromosome"/>
</dbReference>
<dbReference type="PANTHER" id="PTHR43706:SF45">
    <property type="entry name" value="NADH DEHYDROGENASE-LIKE PROTEIN RV1812C"/>
    <property type="match status" value="1"/>
</dbReference>
<evidence type="ECO:0000256" key="5">
    <source>
        <dbReference type="ARBA" id="ARBA00023027"/>
    </source>
</evidence>
<keyword evidence="3" id="KW-0274">FAD</keyword>
<dbReference type="InterPro" id="IPR036188">
    <property type="entry name" value="FAD/NAD-bd_sf"/>
</dbReference>
<evidence type="ECO:0000256" key="2">
    <source>
        <dbReference type="ARBA" id="ARBA00022630"/>
    </source>
</evidence>
<keyword evidence="5" id="KW-0520">NAD</keyword>
<name>C8X641_NAKMY</name>
<dbReference type="InterPro" id="IPR045024">
    <property type="entry name" value="NDH-2"/>
</dbReference>
<evidence type="ECO:0000313" key="8">
    <source>
        <dbReference type="Proteomes" id="UP000002218"/>
    </source>
</evidence>
<gene>
    <name evidence="7" type="ordered locus">Namu_0386</name>
</gene>
<keyword evidence="8" id="KW-1185">Reference proteome</keyword>
<dbReference type="Gene3D" id="3.50.50.100">
    <property type="match status" value="1"/>
</dbReference>
<evidence type="ECO:0000256" key="3">
    <source>
        <dbReference type="ARBA" id="ARBA00022827"/>
    </source>
</evidence>
<organism evidence="7 8">
    <name type="scientific">Nakamurella multipartita (strain ATCC 700099 / DSM 44233 / CIP 104796 / JCM 9543 / NBRC 105858 / Y-104)</name>
    <name type="common">Microsphaera multipartita</name>
    <dbReference type="NCBI Taxonomy" id="479431"/>
    <lineage>
        <taxon>Bacteria</taxon>
        <taxon>Bacillati</taxon>
        <taxon>Actinomycetota</taxon>
        <taxon>Actinomycetes</taxon>
        <taxon>Nakamurellales</taxon>
        <taxon>Nakamurellaceae</taxon>
        <taxon>Nakamurella</taxon>
    </lineage>
</organism>
<dbReference type="PRINTS" id="PR00411">
    <property type="entry name" value="PNDRDTASEI"/>
</dbReference>
<dbReference type="PANTHER" id="PTHR43706">
    <property type="entry name" value="NADH DEHYDROGENASE"/>
    <property type="match status" value="1"/>
</dbReference>
<comment type="similarity">
    <text evidence="1">Belongs to the NADH dehydrogenase family.</text>
</comment>
<dbReference type="SUPFAM" id="SSF51905">
    <property type="entry name" value="FAD/NAD(P)-binding domain"/>
    <property type="match status" value="1"/>
</dbReference>
<dbReference type="RefSeq" id="WP_015745730.1">
    <property type="nucleotide sequence ID" value="NC_013235.1"/>
</dbReference>
<evidence type="ECO:0000313" key="7">
    <source>
        <dbReference type="EMBL" id="ACV76812.1"/>
    </source>
</evidence>
<dbReference type="AlphaFoldDB" id="C8X641"/>
<sequence length="446" mass="47926">MDRERQRPVSGRSGVVVIGSGFGGFFAARRLRRLRVDVTVLAATDSFLYTPLLPDVAVGTVDPRSVLIPLASTLRGVTIVRGQADRVDLNSQTVHYTDARGQQAELGYRRLLLAPGSVTKLLPIPGLSDHAIGLKTATEALYLREKVLAQLEAATTITDAARRREALTFVVVGAGHAGVELTAQMARLAHNLVPLYPGVTRDDVRWLLVDVADEVMPELGGSLGRSALRLLRRRGVDVRLGVSVERVRDHEVALTDGTRVRCGTLVWCAGVVGNPLIEALGLPTSKGRLVVDKVLRVPQHHDVYAIGDAAAVPDLTKPQDEHGQRPLCPPTAQHAMRQATAVARNIVADLDGRPLRPYRHHDLGLVVDLGGPDAAATPVGFRLRGRLAKAVTLGYHLYALPTGKRRIRVAVDWAIAGKRPDDVSLRSLPQSAALIVNAEDGGPAIS</sequence>
<protein>
    <submittedName>
        <fullName evidence="7">FAD-dependent pyridine nucleotide-disulfide oxidoreductase</fullName>
    </submittedName>
</protein>
<feature type="domain" description="FAD/NAD(P)-binding" evidence="6">
    <location>
        <begin position="15"/>
        <end position="339"/>
    </location>
</feature>
<dbReference type="PRINTS" id="PR00368">
    <property type="entry name" value="FADPNR"/>
</dbReference>
<dbReference type="STRING" id="479431.Namu_0386"/>
<dbReference type="HOGENOM" id="CLU_021377_7_1_11"/>